<feature type="domain" description="Fumarylacetoacetase-like C-terminal" evidence="3">
    <location>
        <begin position="80"/>
        <end position="288"/>
    </location>
</feature>
<evidence type="ECO:0000313" key="4">
    <source>
        <dbReference type="EMBL" id="NIY48710.1"/>
    </source>
</evidence>
<proteinExistence type="inferred from homology"/>
<dbReference type="PANTHER" id="PTHR42796">
    <property type="entry name" value="FUMARYLACETOACETATE HYDROLASE DOMAIN-CONTAINING PROTEIN 2A-RELATED"/>
    <property type="match status" value="1"/>
</dbReference>
<reference evidence="4 5" key="1">
    <citation type="journal article" date="2020" name="Microorganisms">
        <title>Polyphasic Characterisation of Cedecea colo sp. nov., a New Enteric Bacterium Isolated from the Koala Hindgut.</title>
        <authorList>
            <person name="Boath J.M."/>
            <person name="Dakhal S."/>
            <person name="Van T.T.H."/>
            <person name="Moore R.J."/>
            <person name="Dekiwadia C."/>
            <person name="Macreadie I.G."/>
        </authorList>
    </citation>
    <scope>NUCLEOTIDE SEQUENCE [LARGE SCALE GENOMIC DNA]</scope>
    <source>
        <strain evidence="4 5">ZA</strain>
    </source>
</reference>
<dbReference type="EMBL" id="SOYS01000006">
    <property type="protein sequence ID" value="NIY48710.1"/>
    <property type="molecule type" value="Genomic_DNA"/>
</dbReference>
<dbReference type="RefSeq" id="WP_167612792.1">
    <property type="nucleotide sequence ID" value="NZ_SOYS01000006.1"/>
</dbReference>
<sequence>MKQPQFVTFSRNDGQQSEYGLINGQGVINLSRRTGDRWPDLKAVIQDGALLMLAQEYGETPADHNLSEITFKLPIQNPGKIICIGVNYPDRNAEYKDGQPAALYPSLFVRFPNSLTGHEQPILLPPESEQLDYEGEIAIVIGKGGRRIAPENALSHIAALTLCNEGTVRDWVRHSKFNVTQGKNFEQSGAMGPWLVPLQSAEQLEDIRLVTRVNGEIRQDDRTSHMNFSFAWIIEYLSTFTTLYPGDIIITGTPTGAGARLNPPVWLKAGDVVEVEAEGLGILRNRVRAEVPPC</sequence>
<evidence type="ECO:0000313" key="5">
    <source>
        <dbReference type="Proteomes" id="UP000697927"/>
    </source>
</evidence>
<keyword evidence="4" id="KW-0378">Hydrolase</keyword>
<comment type="similarity">
    <text evidence="1">Belongs to the FAH family.</text>
</comment>
<evidence type="ECO:0000256" key="2">
    <source>
        <dbReference type="ARBA" id="ARBA00022723"/>
    </source>
</evidence>
<dbReference type="Pfam" id="PF01557">
    <property type="entry name" value="FAA_hydrolase"/>
    <property type="match status" value="1"/>
</dbReference>
<dbReference type="PANTHER" id="PTHR42796:SF4">
    <property type="entry name" value="FUMARYLACETOACETATE HYDROLASE DOMAIN-CONTAINING PROTEIN 2A"/>
    <property type="match status" value="1"/>
</dbReference>
<keyword evidence="2" id="KW-0479">Metal-binding</keyword>
<dbReference type="InterPro" id="IPR051121">
    <property type="entry name" value="FAH"/>
</dbReference>
<accession>A0ABX0VNS3</accession>
<comment type="caution">
    <text evidence="4">The sequence shown here is derived from an EMBL/GenBank/DDBJ whole genome shotgun (WGS) entry which is preliminary data.</text>
</comment>
<name>A0ABX0VNS3_9ENTR</name>
<evidence type="ECO:0000256" key="1">
    <source>
        <dbReference type="ARBA" id="ARBA00010211"/>
    </source>
</evidence>
<dbReference type="Gene3D" id="3.90.850.10">
    <property type="entry name" value="Fumarylacetoacetase-like, C-terminal domain"/>
    <property type="match status" value="1"/>
</dbReference>
<protein>
    <submittedName>
        <fullName evidence="4">FAA hydrolase family protein</fullName>
    </submittedName>
</protein>
<dbReference type="Proteomes" id="UP000697927">
    <property type="component" value="Unassembled WGS sequence"/>
</dbReference>
<evidence type="ECO:0000259" key="3">
    <source>
        <dbReference type="Pfam" id="PF01557"/>
    </source>
</evidence>
<keyword evidence="5" id="KW-1185">Reference proteome</keyword>
<dbReference type="InterPro" id="IPR036663">
    <property type="entry name" value="Fumarylacetoacetase_C_sf"/>
</dbReference>
<gene>
    <name evidence="4" type="ORF">E2L00_14645</name>
</gene>
<dbReference type="InterPro" id="IPR011234">
    <property type="entry name" value="Fumarylacetoacetase-like_C"/>
</dbReference>
<dbReference type="SUPFAM" id="SSF56529">
    <property type="entry name" value="FAH"/>
    <property type="match status" value="1"/>
</dbReference>
<dbReference type="GO" id="GO:0016787">
    <property type="term" value="F:hydrolase activity"/>
    <property type="evidence" value="ECO:0007669"/>
    <property type="project" value="UniProtKB-KW"/>
</dbReference>
<organism evidence="4 5">
    <name type="scientific">Cedecea colo</name>
    <dbReference type="NCBI Taxonomy" id="2552946"/>
    <lineage>
        <taxon>Bacteria</taxon>
        <taxon>Pseudomonadati</taxon>
        <taxon>Pseudomonadota</taxon>
        <taxon>Gammaproteobacteria</taxon>
        <taxon>Enterobacterales</taxon>
        <taxon>Enterobacteriaceae</taxon>
        <taxon>Cedecea</taxon>
    </lineage>
</organism>